<feature type="region of interest" description="Disordered" evidence="1">
    <location>
        <begin position="35"/>
        <end position="54"/>
    </location>
</feature>
<evidence type="ECO:0000256" key="1">
    <source>
        <dbReference type="SAM" id="MobiDB-lite"/>
    </source>
</evidence>
<accession>A0ABN8YFT0</accession>
<feature type="region of interest" description="Disordered" evidence="1">
    <location>
        <begin position="153"/>
        <end position="210"/>
    </location>
</feature>
<keyword evidence="3" id="KW-1185">Reference proteome</keyword>
<gene>
    <name evidence="2" type="ORF">MRATA1EN1_LOCUS7693</name>
</gene>
<sequence length="210" mass="22574">MPRQAAAELWKNVKFLKQKISPEGCEALGKGCSAPTGGRKVPENLRVPRGERGGLAMGNTESEAAVLLRENPDEAEMRRRACTTWLALNGPAHTQARLASWNEERLLSLQCYPWKKPAGIGEMEATHRPIPAEGSEPPGAAEGGCLATAELFRRESFQRRSPSASHSSLSARGSGDRDAPGPKALRASFPARTSTGAAERRSKPHAMAKP</sequence>
<feature type="compositionally biased region" description="Basic and acidic residues" evidence="1">
    <location>
        <begin position="40"/>
        <end position="52"/>
    </location>
</feature>
<reference evidence="2" key="1">
    <citation type="submission" date="2023-04" db="EMBL/GenBank/DDBJ databases">
        <authorList>
            <consortium name="ELIXIR-Norway"/>
        </authorList>
    </citation>
    <scope>NUCLEOTIDE SEQUENCE [LARGE SCALE GENOMIC DNA]</scope>
</reference>
<feature type="compositionally biased region" description="Low complexity" evidence="1">
    <location>
        <begin position="159"/>
        <end position="173"/>
    </location>
</feature>
<dbReference type="Proteomes" id="UP001176941">
    <property type="component" value="Chromosome 18"/>
</dbReference>
<name>A0ABN8YFT0_RANTA</name>
<dbReference type="EMBL" id="OX459954">
    <property type="protein sequence ID" value="CAI9158731.1"/>
    <property type="molecule type" value="Genomic_DNA"/>
</dbReference>
<proteinExistence type="predicted"/>
<evidence type="ECO:0000313" key="2">
    <source>
        <dbReference type="EMBL" id="CAI9158731.1"/>
    </source>
</evidence>
<organism evidence="2 3">
    <name type="scientific">Rangifer tarandus platyrhynchus</name>
    <name type="common">Svalbard reindeer</name>
    <dbReference type="NCBI Taxonomy" id="3082113"/>
    <lineage>
        <taxon>Eukaryota</taxon>
        <taxon>Metazoa</taxon>
        <taxon>Chordata</taxon>
        <taxon>Craniata</taxon>
        <taxon>Vertebrata</taxon>
        <taxon>Euteleostomi</taxon>
        <taxon>Mammalia</taxon>
        <taxon>Eutheria</taxon>
        <taxon>Laurasiatheria</taxon>
        <taxon>Artiodactyla</taxon>
        <taxon>Ruminantia</taxon>
        <taxon>Pecora</taxon>
        <taxon>Cervidae</taxon>
        <taxon>Odocoileinae</taxon>
        <taxon>Rangifer</taxon>
    </lineage>
</organism>
<protein>
    <submittedName>
        <fullName evidence="2">Uncharacterized protein</fullName>
    </submittedName>
</protein>
<evidence type="ECO:0000313" key="3">
    <source>
        <dbReference type="Proteomes" id="UP001176941"/>
    </source>
</evidence>